<evidence type="ECO:0000256" key="1">
    <source>
        <dbReference type="SAM" id="MobiDB-lite"/>
    </source>
</evidence>
<reference evidence="2 3" key="1">
    <citation type="submission" date="2021-06" db="EMBL/GenBank/DDBJ databases">
        <title>Caerostris extrusa draft genome.</title>
        <authorList>
            <person name="Kono N."/>
            <person name="Arakawa K."/>
        </authorList>
    </citation>
    <scope>NUCLEOTIDE SEQUENCE [LARGE SCALE GENOMIC DNA]</scope>
</reference>
<dbReference type="Proteomes" id="UP001054945">
    <property type="component" value="Unassembled WGS sequence"/>
</dbReference>
<feature type="region of interest" description="Disordered" evidence="1">
    <location>
        <begin position="14"/>
        <end position="39"/>
    </location>
</feature>
<protein>
    <submittedName>
        <fullName evidence="2">Uncharacterized protein</fullName>
    </submittedName>
</protein>
<evidence type="ECO:0000313" key="3">
    <source>
        <dbReference type="Proteomes" id="UP001054945"/>
    </source>
</evidence>
<keyword evidence="3" id="KW-1185">Reference proteome</keyword>
<gene>
    <name evidence="2" type="ORF">CEXT_734731</name>
</gene>
<feature type="non-terminal residue" evidence="2">
    <location>
        <position position="39"/>
    </location>
</feature>
<evidence type="ECO:0000313" key="2">
    <source>
        <dbReference type="EMBL" id="GIX72431.1"/>
    </source>
</evidence>
<dbReference type="AlphaFoldDB" id="A0AAV4MLS9"/>
<organism evidence="2 3">
    <name type="scientific">Caerostris extrusa</name>
    <name type="common">Bark spider</name>
    <name type="synonym">Caerostris bankana</name>
    <dbReference type="NCBI Taxonomy" id="172846"/>
    <lineage>
        <taxon>Eukaryota</taxon>
        <taxon>Metazoa</taxon>
        <taxon>Ecdysozoa</taxon>
        <taxon>Arthropoda</taxon>
        <taxon>Chelicerata</taxon>
        <taxon>Arachnida</taxon>
        <taxon>Araneae</taxon>
        <taxon>Araneomorphae</taxon>
        <taxon>Entelegynae</taxon>
        <taxon>Araneoidea</taxon>
        <taxon>Araneidae</taxon>
        <taxon>Caerostris</taxon>
    </lineage>
</organism>
<comment type="caution">
    <text evidence="2">The sequence shown here is derived from an EMBL/GenBank/DDBJ whole genome shotgun (WGS) entry which is preliminary data.</text>
</comment>
<accession>A0AAV4MLS9</accession>
<name>A0AAV4MLS9_CAEEX</name>
<proteinExistence type="predicted"/>
<sequence>MQRLIPDSPIRVRKMTNGTSEDTPLLFVSQEENSYALPQ</sequence>
<dbReference type="EMBL" id="BPLR01019847">
    <property type="protein sequence ID" value="GIX72431.1"/>
    <property type="molecule type" value="Genomic_DNA"/>
</dbReference>